<dbReference type="AlphaFoldDB" id="A0A1G1X314"/>
<name>A0A1G1X314_9BACT</name>
<evidence type="ECO:0000313" key="2">
    <source>
        <dbReference type="EMBL" id="OGY34395.1"/>
    </source>
</evidence>
<reference evidence="2 3" key="1">
    <citation type="journal article" date="2016" name="Nat. Commun.">
        <title>Thousands of microbial genomes shed light on interconnected biogeochemical processes in an aquifer system.</title>
        <authorList>
            <person name="Anantharaman K."/>
            <person name="Brown C.T."/>
            <person name="Hug L.A."/>
            <person name="Sharon I."/>
            <person name="Castelle C.J."/>
            <person name="Probst A.J."/>
            <person name="Thomas B.C."/>
            <person name="Singh A."/>
            <person name="Wilkins M.J."/>
            <person name="Karaoz U."/>
            <person name="Brodie E.L."/>
            <person name="Williams K.H."/>
            <person name="Hubbard S.S."/>
            <person name="Banfield J.F."/>
        </authorList>
    </citation>
    <scope>NUCLEOTIDE SEQUENCE [LARGE SCALE GENOMIC DNA]</scope>
</reference>
<accession>A0A1G1X314</accession>
<comment type="caution">
    <text evidence="2">The sequence shown here is derived from an EMBL/GenBank/DDBJ whole genome shotgun (WGS) entry which is preliminary data.</text>
</comment>
<organism evidence="2 3">
    <name type="scientific">Candidatus Andersenbacteria bacterium RIFCSPHIGHO2_12_FULL_45_11</name>
    <dbReference type="NCBI Taxonomy" id="1797281"/>
    <lineage>
        <taxon>Bacteria</taxon>
        <taxon>Candidatus Anderseniibacteriota</taxon>
    </lineage>
</organism>
<sequence>MQHEQKPLKEALAPILDVLQQLGGKFTFMDDEGRAFVLASKDALEDEQALRQAEGKQQQLVFPQADSIAKALRKHVDSSLGDDVIERINRDIALAASSEQLESQDEIEELIEETEGIEVETTPSYPLPPKPPRIHFEPIKGDLAPDLQ</sequence>
<dbReference type="Proteomes" id="UP000177528">
    <property type="component" value="Unassembled WGS sequence"/>
</dbReference>
<feature type="region of interest" description="Disordered" evidence="1">
    <location>
        <begin position="119"/>
        <end position="148"/>
    </location>
</feature>
<gene>
    <name evidence="2" type="ORF">A3D99_02685</name>
</gene>
<dbReference type="EMBL" id="MHHR01000014">
    <property type="protein sequence ID" value="OGY34395.1"/>
    <property type="molecule type" value="Genomic_DNA"/>
</dbReference>
<evidence type="ECO:0000313" key="3">
    <source>
        <dbReference type="Proteomes" id="UP000177528"/>
    </source>
</evidence>
<protein>
    <submittedName>
        <fullName evidence="2">Uncharacterized protein</fullName>
    </submittedName>
</protein>
<proteinExistence type="predicted"/>
<evidence type="ECO:0000256" key="1">
    <source>
        <dbReference type="SAM" id="MobiDB-lite"/>
    </source>
</evidence>